<organism evidence="8 9">
    <name type="scientific">Prunus yedoensis var. nudiflora</name>
    <dbReference type="NCBI Taxonomy" id="2094558"/>
    <lineage>
        <taxon>Eukaryota</taxon>
        <taxon>Viridiplantae</taxon>
        <taxon>Streptophyta</taxon>
        <taxon>Embryophyta</taxon>
        <taxon>Tracheophyta</taxon>
        <taxon>Spermatophyta</taxon>
        <taxon>Magnoliopsida</taxon>
        <taxon>eudicotyledons</taxon>
        <taxon>Gunneridae</taxon>
        <taxon>Pentapetalae</taxon>
        <taxon>rosids</taxon>
        <taxon>fabids</taxon>
        <taxon>Rosales</taxon>
        <taxon>Rosaceae</taxon>
        <taxon>Amygdaloideae</taxon>
        <taxon>Amygdaleae</taxon>
        <taxon>Prunus</taxon>
    </lineage>
</organism>
<dbReference type="OrthoDB" id="787137at2759"/>
<dbReference type="PANTHER" id="PTHR33304">
    <property type="match status" value="1"/>
</dbReference>
<dbReference type="InterPro" id="IPR011011">
    <property type="entry name" value="Znf_FYVE_PHD"/>
</dbReference>
<keyword evidence="9" id="KW-1185">Reference proteome</keyword>
<dbReference type="EMBL" id="PJQY01000376">
    <property type="protein sequence ID" value="PQQ11970.1"/>
    <property type="molecule type" value="Genomic_DNA"/>
</dbReference>
<reference evidence="8 9" key="1">
    <citation type="submission" date="2018-02" db="EMBL/GenBank/DDBJ databases">
        <title>Draft genome of wild Prunus yedoensis var. nudiflora.</title>
        <authorList>
            <person name="Baek S."/>
            <person name="Kim J.-H."/>
            <person name="Choi K."/>
            <person name="Kim G.-B."/>
            <person name="Cho A."/>
            <person name="Jang H."/>
            <person name="Shin C.-H."/>
            <person name="Yu H.-J."/>
            <person name="Mun J.-H."/>
        </authorList>
    </citation>
    <scope>NUCLEOTIDE SEQUENCE [LARGE SCALE GENOMIC DNA]</scope>
    <source>
        <strain evidence="9">cv. Jeju island</strain>
        <tissue evidence="8">Leaf</tissue>
    </source>
</reference>
<feature type="region of interest" description="Disordered" evidence="6">
    <location>
        <begin position="225"/>
        <end position="244"/>
    </location>
</feature>
<dbReference type="InterPro" id="IPR013083">
    <property type="entry name" value="Znf_RING/FYVE/PHD"/>
</dbReference>
<dbReference type="AlphaFoldDB" id="A0A314YZR6"/>
<dbReference type="PANTHER" id="PTHR33304:SF15">
    <property type="entry name" value="ZINC FINGER PHD-TYPE DOMAIN-CONTAINING PROTEIN"/>
    <property type="match status" value="1"/>
</dbReference>
<evidence type="ECO:0000256" key="3">
    <source>
        <dbReference type="ARBA" id="ARBA00022833"/>
    </source>
</evidence>
<evidence type="ECO:0000256" key="5">
    <source>
        <dbReference type="ARBA" id="ARBA00023163"/>
    </source>
</evidence>
<sequence>MIKYIGLFNLESIGSIEVEMLNYLTWTRRKGPLQGLAECGIFSIFLPGSEVPDWFCSKSSMVNFELSITIPPHRNWKIRGLNACVVYAQGKARDEVWELELAVPILHISNETKGLKWTYVPVTRGVPKEKEHMLWLSHWRFTNDELEGGDEIRVSALVFLSNKANSSEISSLTDIDPNRGFLKFSSKWPEEQAEALSNSMATFKVDDQIGGKKEDDVKCDAVVEEQEAPSQSQPVNCDDGSDVGEDDGNNFLSDSISWSSLVCKTGKVCDICGDTGREELLATCSRCIDGAEHIYCMRVMMEKVPGDDWMCEDCMHMEESEKQNHNYVRAERVIKGSSLSGIRKNYKNVDASEFKNRLSMKSKVGSTPSFAGKGPTVNTEAVSLSKRRALETSVKLPRVPSFCSKTVQYKDASKKELDKKKIKATTDVISGDRSSSSYLKNAYLPITSDKSDKFRLQMQMRKGALLKSKSFNIIDSKVKGKLSDEGGVQKHRFVDNSATGDNKKKNITGTMCKSLSFDNARSNRSNGSDTKVKVPYHLKDSKKSTFTNQENSTQMKHEAKLLNPLVNSSGLLVPQSDKKIASSGQTSLLPVGHDLETGHRKLKNLSEATNQLAHEGSGYVNEKENRVVGDAKQHADHYIEAVVSIRENNSNVNLHSEGRPHVRNSSNPFSLAFAVPQLDYIWKGGFEMWRNGRVLGSCDGMQAHLSTVASPKVLEVVPKLPQKMLVEEVPRLSTWPTQFVRNHPTEDNIALYFFAEDLESYRRNYKVLVECMVRDDLALRANVDGVELLIFPSNMLPENSQCWNRMVFLWGVFRGRRVSCSELMQPSRDVNQVDSILKGGQSKQRQEMDFRFFLQGSKRYSIDSVRHEEPDLKRVKTDESKYSDKGFPFQTDVCGSGFSGEHLGCGKPYDMSVSSTEMQVRTTTGKDETESHVPGIELTLGAPFIDFEHQKEDQTSNPKRVNNINNEDNEVSTSLSLSLRLPSPLGNKY</sequence>
<feature type="region of interest" description="Disordered" evidence="6">
    <location>
        <begin position="951"/>
        <end position="977"/>
    </location>
</feature>
<dbReference type="GO" id="GO:0140566">
    <property type="term" value="F:histone reader activity"/>
    <property type="evidence" value="ECO:0007669"/>
    <property type="project" value="InterPro"/>
</dbReference>
<dbReference type="Gene3D" id="3.30.40.10">
    <property type="entry name" value="Zinc/RING finger domain, C3HC4 (zinc finger)"/>
    <property type="match status" value="1"/>
</dbReference>
<keyword evidence="1" id="KW-0479">Metal-binding</keyword>
<accession>A0A314YZR6</accession>
<dbReference type="SUPFAM" id="SSF57903">
    <property type="entry name" value="FYVE/PHD zinc finger"/>
    <property type="match status" value="1"/>
</dbReference>
<gene>
    <name evidence="8" type="ORF">Pyn_05035</name>
</gene>
<evidence type="ECO:0000313" key="8">
    <source>
        <dbReference type="EMBL" id="PQQ11970.1"/>
    </source>
</evidence>
<keyword evidence="3" id="KW-0862">Zinc</keyword>
<dbReference type="Proteomes" id="UP000250321">
    <property type="component" value="Unassembled WGS sequence"/>
</dbReference>
<evidence type="ECO:0000256" key="4">
    <source>
        <dbReference type="ARBA" id="ARBA00023015"/>
    </source>
</evidence>
<evidence type="ECO:0000256" key="2">
    <source>
        <dbReference type="ARBA" id="ARBA00022771"/>
    </source>
</evidence>
<dbReference type="InterPro" id="IPR049914">
    <property type="entry name" value="PHD1-3/5-6"/>
</dbReference>
<evidence type="ECO:0000259" key="7">
    <source>
        <dbReference type="Pfam" id="PF23121"/>
    </source>
</evidence>
<evidence type="ECO:0000256" key="1">
    <source>
        <dbReference type="ARBA" id="ARBA00022723"/>
    </source>
</evidence>
<keyword evidence="2" id="KW-0863">Zinc-finger</keyword>
<dbReference type="Pfam" id="PF23121">
    <property type="entry name" value="SPOC_AIPP2"/>
    <property type="match status" value="1"/>
</dbReference>
<evidence type="ECO:0000313" key="9">
    <source>
        <dbReference type="Proteomes" id="UP000250321"/>
    </source>
</evidence>
<evidence type="ECO:0000256" key="6">
    <source>
        <dbReference type="SAM" id="MobiDB-lite"/>
    </source>
</evidence>
<proteinExistence type="predicted"/>
<dbReference type="GO" id="GO:0034244">
    <property type="term" value="P:negative regulation of transcription elongation by RNA polymerase II"/>
    <property type="evidence" value="ECO:0007669"/>
    <property type="project" value="InterPro"/>
</dbReference>
<comment type="caution">
    <text evidence="8">The sequence shown here is derived from an EMBL/GenBank/DDBJ whole genome shotgun (WGS) entry which is preliminary data.</text>
</comment>
<feature type="compositionally biased region" description="Polar residues" evidence="6">
    <location>
        <begin position="955"/>
        <end position="966"/>
    </location>
</feature>
<name>A0A314YZR6_PRUYE</name>
<dbReference type="STRING" id="2094558.A0A314YZR6"/>
<dbReference type="GO" id="GO:0008270">
    <property type="term" value="F:zinc ion binding"/>
    <property type="evidence" value="ECO:0007669"/>
    <property type="project" value="UniProtKB-KW"/>
</dbReference>
<protein>
    <recommendedName>
        <fullName evidence="7">AIPP2-like SPOC-like domain-containing protein</fullName>
    </recommendedName>
</protein>
<keyword evidence="4" id="KW-0805">Transcription regulation</keyword>
<keyword evidence="5" id="KW-0804">Transcription</keyword>
<dbReference type="InterPro" id="IPR056280">
    <property type="entry name" value="AIPP2-like_SPOC"/>
</dbReference>
<feature type="domain" description="AIPP2-like SPOC-like" evidence="7">
    <location>
        <begin position="682"/>
        <end position="813"/>
    </location>
</feature>